<feature type="region of interest" description="Disordered" evidence="1">
    <location>
        <begin position="80"/>
        <end position="111"/>
    </location>
</feature>
<keyword evidence="3" id="KW-1185">Reference proteome</keyword>
<proteinExistence type="predicted"/>
<protein>
    <submittedName>
        <fullName evidence="2">Uncharacterized protein</fullName>
    </submittedName>
</protein>
<comment type="caution">
    <text evidence="2">The sequence shown here is derived from an EMBL/GenBank/DDBJ whole genome shotgun (WGS) entry which is preliminary data.</text>
</comment>
<sequence>MFAFAQQNLQRSAEGRKAYYDQKASHQELEVGDKVWYYSFAQLRQNAPHRLAKKFLPRWTGPHEIVDKLSPVAYRLKIRQGRNKPSMGPPKSDKEAPRLQPRGKGGRSDPLTQTQSLVLHHTDDKLSFQENIVLCCLFYAYCCFVFLS</sequence>
<evidence type="ECO:0000313" key="2">
    <source>
        <dbReference type="EMBL" id="KAL1268838.1"/>
    </source>
</evidence>
<gene>
    <name evidence="2" type="ORF">QQF64_034201</name>
</gene>
<reference evidence="2 3" key="1">
    <citation type="submission" date="2023-09" db="EMBL/GenBank/DDBJ databases">
        <authorList>
            <person name="Wang M."/>
        </authorList>
    </citation>
    <scope>NUCLEOTIDE SEQUENCE [LARGE SCALE GENOMIC DNA]</scope>
    <source>
        <strain evidence="2">GT-2023</strain>
        <tissue evidence="2">Liver</tissue>
    </source>
</reference>
<name>A0ABR3MW17_9TELE</name>
<evidence type="ECO:0000313" key="3">
    <source>
        <dbReference type="Proteomes" id="UP001558613"/>
    </source>
</evidence>
<organism evidence="2 3">
    <name type="scientific">Cirrhinus molitorella</name>
    <name type="common">mud carp</name>
    <dbReference type="NCBI Taxonomy" id="172907"/>
    <lineage>
        <taxon>Eukaryota</taxon>
        <taxon>Metazoa</taxon>
        <taxon>Chordata</taxon>
        <taxon>Craniata</taxon>
        <taxon>Vertebrata</taxon>
        <taxon>Euteleostomi</taxon>
        <taxon>Actinopterygii</taxon>
        <taxon>Neopterygii</taxon>
        <taxon>Teleostei</taxon>
        <taxon>Ostariophysi</taxon>
        <taxon>Cypriniformes</taxon>
        <taxon>Cyprinidae</taxon>
        <taxon>Labeoninae</taxon>
        <taxon>Labeonini</taxon>
        <taxon>Cirrhinus</taxon>
    </lineage>
</organism>
<accession>A0ABR3MW17</accession>
<evidence type="ECO:0000256" key="1">
    <source>
        <dbReference type="SAM" id="MobiDB-lite"/>
    </source>
</evidence>
<dbReference type="Proteomes" id="UP001558613">
    <property type="component" value="Unassembled WGS sequence"/>
</dbReference>
<dbReference type="EMBL" id="JAYMGO010000009">
    <property type="protein sequence ID" value="KAL1268838.1"/>
    <property type="molecule type" value="Genomic_DNA"/>
</dbReference>